<dbReference type="EMBL" id="CABVJF010000003">
    <property type="protein sequence ID" value="VVP83839.1"/>
    <property type="molecule type" value="Genomic_DNA"/>
</dbReference>
<evidence type="ECO:0000313" key="3">
    <source>
        <dbReference type="Proteomes" id="UP000381378"/>
    </source>
</evidence>
<name>A0A5E7SC86_PSEFL</name>
<evidence type="ECO:0000313" key="2">
    <source>
        <dbReference type="EMBL" id="VVP83839.1"/>
    </source>
</evidence>
<feature type="region of interest" description="Disordered" evidence="1">
    <location>
        <begin position="36"/>
        <end position="60"/>
    </location>
</feature>
<accession>A0A5E7SC86</accession>
<reference evidence="2 3" key="1">
    <citation type="submission" date="2019-09" db="EMBL/GenBank/DDBJ databases">
        <authorList>
            <person name="Chandra G."/>
            <person name="Truman W A."/>
        </authorList>
    </citation>
    <scope>NUCLEOTIDE SEQUENCE [LARGE SCALE GENOMIC DNA]</scope>
    <source>
        <strain evidence="2">PS928</strain>
    </source>
</reference>
<organism evidence="2 3">
    <name type="scientific">Pseudomonas fluorescens</name>
    <dbReference type="NCBI Taxonomy" id="294"/>
    <lineage>
        <taxon>Bacteria</taxon>
        <taxon>Pseudomonadati</taxon>
        <taxon>Pseudomonadota</taxon>
        <taxon>Gammaproteobacteria</taxon>
        <taxon>Pseudomonadales</taxon>
        <taxon>Pseudomonadaceae</taxon>
        <taxon>Pseudomonas</taxon>
    </lineage>
</organism>
<sequence length="90" mass="9226">MPAKAPFQPTMMSTGRASSLAIPLLHDHLRTDQLWSTQNPAGAGLPEKASGHMSPALTNNASSANKSGTFATCSPICTAACSSEHNGTST</sequence>
<protein>
    <submittedName>
        <fullName evidence="2">Uncharacterized protein</fullName>
    </submittedName>
</protein>
<dbReference type="AlphaFoldDB" id="A0A5E7SC86"/>
<evidence type="ECO:0000256" key="1">
    <source>
        <dbReference type="SAM" id="MobiDB-lite"/>
    </source>
</evidence>
<dbReference type="Proteomes" id="UP000381378">
    <property type="component" value="Unassembled WGS sequence"/>
</dbReference>
<gene>
    <name evidence="2" type="ORF">PS928_00993</name>
</gene>
<proteinExistence type="predicted"/>